<dbReference type="Proteomes" id="UP001214553">
    <property type="component" value="Chromosome"/>
</dbReference>
<sequence length="67" mass="8122">MTMHPSLSYDIISLELEMRARDAERRRFVLDHPDQIIRMPRKPWLRAIGRFFHLGHRTPRSRRAVRA</sequence>
<accession>A0ABY8C2A4</accession>
<dbReference type="EMBL" id="CP119108">
    <property type="protein sequence ID" value="WEG09472.1"/>
    <property type="molecule type" value="Genomic_DNA"/>
</dbReference>
<keyword evidence="2" id="KW-1185">Reference proteome</keyword>
<proteinExistence type="predicted"/>
<protein>
    <submittedName>
        <fullName evidence="1">Uncharacterized protein</fullName>
    </submittedName>
</protein>
<gene>
    <name evidence="1" type="ORF">PU630_02580</name>
</gene>
<dbReference type="RefSeq" id="WP_275278796.1">
    <property type="nucleotide sequence ID" value="NZ_CP119108.1"/>
</dbReference>
<evidence type="ECO:0000313" key="1">
    <source>
        <dbReference type="EMBL" id="WEG09472.1"/>
    </source>
</evidence>
<evidence type="ECO:0000313" key="2">
    <source>
        <dbReference type="Proteomes" id="UP001214553"/>
    </source>
</evidence>
<name>A0ABY8C2A4_9MICO</name>
<organism evidence="1 2">
    <name type="scientific">Microbacterium horticulturae</name>
    <dbReference type="NCBI Taxonomy" id="3028316"/>
    <lineage>
        <taxon>Bacteria</taxon>
        <taxon>Bacillati</taxon>
        <taxon>Actinomycetota</taxon>
        <taxon>Actinomycetes</taxon>
        <taxon>Micrococcales</taxon>
        <taxon>Microbacteriaceae</taxon>
        <taxon>Microbacterium</taxon>
    </lineage>
</organism>
<reference evidence="1 2" key="1">
    <citation type="submission" date="2023-03" db="EMBL/GenBank/DDBJ databases">
        <title>Genome sequence of Microbacterium sp. KACC 23027.</title>
        <authorList>
            <person name="Kim S."/>
            <person name="Heo J."/>
            <person name="Kwon S.-W."/>
        </authorList>
    </citation>
    <scope>NUCLEOTIDE SEQUENCE [LARGE SCALE GENOMIC DNA]</scope>
    <source>
        <strain evidence="1 2">KACC 23027</strain>
    </source>
</reference>